<feature type="signal peptide" evidence="1">
    <location>
        <begin position="1"/>
        <end position="23"/>
    </location>
</feature>
<keyword evidence="1" id="KW-0732">Signal</keyword>
<gene>
    <name evidence="2" type="ORF">B1R32_10779</name>
</gene>
<protein>
    <recommendedName>
        <fullName evidence="4">SmpA / OmlA family protein</fullName>
    </recommendedName>
</protein>
<reference evidence="2 3" key="1">
    <citation type="journal article" date="2018" name="Syst. Appl. Microbiol.">
        <title>Abditibacterium utsteinense sp. nov., the first cultivated member of candidate phylum FBP, isolated from ice-free Antarctic soil samples.</title>
        <authorList>
            <person name="Tahon G."/>
            <person name="Tytgat B."/>
            <person name="Lebbe L."/>
            <person name="Carlier A."/>
            <person name="Willems A."/>
        </authorList>
    </citation>
    <scope>NUCLEOTIDE SEQUENCE [LARGE SCALE GENOMIC DNA]</scope>
    <source>
        <strain evidence="2 3">LMG 29911</strain>
    </source>
</reference>
<feature type="chain" id="PRO_5015640205" description="SmpA / OmlA family protein" evidence="1">
    <location>
        <begin position="24"/>
        <end position="193"/>
    </location>
</feature>
<evidence type="ECO:0000313" key="3">
    <source>
        <dbReference type="Proteomes" id="UP000237684"/>
    </source>
</evidence>
<evidence type="ECO:0008006" key="4">
    <source>
        <dbReference type="Google" id="ProtNLM"/>
    </source>
</evidence>
<dbReference type="AlphaFoldDB" id="A0A2S8STC2"/>
<comment type="caution">
    <text evidence="2">The sequence shown here is derived from an EMBL/GenBank/DDBJ whole genome shotgun (WGS) entry which is preliminary data.</text>
</comment>
<dbReference type="RefSeq" id="WP_123580538.1">
    <property type="nucleotide sequence ID" value="NZ_NIGF01000007.1"/>
</dbReference>
<dbReference type="InParanoid" id="A0A2S8STC2"/>
<evidence type="ECO:0000256" key="1">
    <source>
        <dbReference type="SAM" id="SignalP"/>
    </source>
</evidence>
<proteinExistence type="predicted"/>
<keyword evidence="3" id="KW-1185">Reference proteome</keyword>
<organism evidence="2 3">
    <name type="scientific">Abditibacterium utsteinense</name>
    <dbReference type="NCBI Taxonomy" id="1960156"/>
    <lineage>
        <taxon>Bacteria</taxon>
        <taxon>Pseudomonadati</taxon>
        <taxon>Abditibacteriota</taxon>
        <taxon>Abditibacteriia</taxon>
        <taxon>Abditibacteriales</taxon>
        <taxon>Abditibacteriaceae</taxon>
        <taxon>Abditibacterium</taxon>
    </lineage>
</organism>
<dbReference type="EMBL" id="NIGF01000007">
    <property type="protein sequence ID" value="PQV64054.1"/>
    <property type="molecule type" value="Genomic_DNA"/>
</dbReference>
<dbReference type="Proteomes" id="UP000237684">
    <property type="component" value="Unassembled WGS sequence"/>
</dbReference>
<dbReference type="OrthoDB" id="1494315at2"/>
<evidence type="ECO:0000313" key="2">
    <source>
        <dbReference type="EMBL" id="PQV64054.1"/>
    </source>
</evidence>
<name>A0A2S8STC2_9BACT</name>
<sequence>MKKSLKIIFVLACCAIMAIPSFADWREPYKEVAIVRPGKSVGKIAIGMSVKEVRKILGQPTSKEKNCDSWFERTDDGIPAMEAGLSFIFVNYVNGKTVQIASSLRRAVTTDNFGMHSTLSQIQSKMKVLKRVASYDVVDVKEIFYSVKSQGIGFSFTSNESGKVVSSDEPTCFIVFKPGRKIIPSWFSDNSSG</sequence>
<accession>A0A2S8STC2</accession>